<dbReference type="Gene3D" id="3.40.50.720">
    <property type="entry name" value="NAD(P)-binding Rossmann-like Domain"/>
    <property type="match status" value="1"/>
</dbReference>
<accession>Q1MZC9</accession>
<protein>
    <submittedName>
        <fullName evidence="3">Oxidoreductase, short-chain dehydrogenase/reductase family protein</fullName>
    </submittedName>
</protein>
<evidence type="ECO:0000313" key="3">
    <source>
        <dbReference type="EMBL" id="EAT11337.1"/>
    </source>
</evidence>
<dbReference type="InterPro" id="IPR002347">
    <property type="entry name" value="SDR_fam"/>
</dbReference>
<proteinExistence type="inferred from homology"/>
<dbReference type="STRING" id="207949.RED65_12957"/>
<dbReference type="PANTHER" id="PTHR44196">
    <property type="entry name" value="DEHYDROGENASE/REDUCTASE SDR FAMILY MEMBER 7B"/>
    <property type="match status" value="1"/>
</dbReference>
<dbReference type="GO" id="GO:0016020">
    <property type="term" value="C:membrane"/>
    <property type="evidence" value="ECO:0007669"/>
    <property type="project" value="TreeGrafter"/>
</dbReference>
<comment type="caution">
    <text evidence="3">The sequence shown here is derived from an EMBL/GenBank/DDBJ whole genome shotgun (WGS) entry which is preliminary data.</text>
</comment>
<sequence>MQQIWVIGASSGIGLSVAQAYADQGHNVLVSARNEQKLNDICDKNDHLHAVPLDATDAASIQQAQQKVKTITGHLDKVIINAGTAEYVDLLPVDVDLVRRVFEINFFGAINMINASLPFLYDAVTGGQKPQLVIVSSSVSYQALTRAHAYGASKAAIRYFTECLKADVQHQGIDVRVVSPGFVKTPLTDKNDFEMPFVITSEDAAKRIVKGLDGSRFDIHFPKRFTLLLKLFSFLPHRLKFWLLGKMSRFEPQGENS</sequence>
<name>Q1MZC9_9GAMM</name>
<comment type="similarity">
    <text evidence="1">Belongs to the short-chain dehydrogenases/reductases (SDR) family.</text>
</comment>
<dbReference type="SUPFAM" id="SSF51735">
    <property type="entry name" value="NAD(P)-binding Rossmann-fold domains"/>
    <property type="match status" value="1"/>
</dbReference>
<dbReference type="PANTHER" id="PTHR44196:SF1">
    <property type="entry name" value="DEHYDROGENASE_REDUCTASE SDR FAMILY MEMBER 7B"/>
    <property type="match status" value="1"/>
</dbReference>
<dbReference type="Pfam" id="PF00106">
    <property type="entry name" value="adh_short"/>
    <property type="match status" value="1"/>
</dbReference>
<dbReference type="InterPro" id="IPR036291">
    <property type="entry name" value="NAD(P)-bd_dom_sf"/>
</dbReference>
<dbReference type="HOGENOM" id="CLU_010194_2_1_6"/>
<keyword evidence="2" id="KW-0560">Oxidoreductase</keyword>
<dbReference type="PRINTS" id="PR00081">
    <property type="entry name" value="GDHRDH"/>
</dbReference>
<gene>
    <name evidence="3" type="ORF">RED65_12957</name>
</gene>
<dbReference type="AlphaFoldDB" id="Q1MZC9"/>
<dbReference type="GO" id="GO:0016491">
    <property type="term" value="F:oxidoreductase activity"/>
    <property type="evidence" value="ECO:0007669"/>
    <property type="project" value="UniProtKB-KW"/>
</dbReference>
<reference evidence="3 4" key="1">
    <citation type="submission" date="2006-03" db="EMBL/GenBank/DDBJ databases">
        <authorList>
            <person name="Pinhassi J."/>
            <person name="Pedros-Alio C."/>
            <person name="Ferriera S."/>
            <person name="Johnson J."/>
            <person name="Kravitz S."/>
            <person name="Halpern A."/>
            <person name="Remington K."/>
            <person name="Beeson K."/>
            <person name="Tran B."/>
            <person name="Rogers Y.-H."/>
            <person name="Friedman R."/>
            <person name="Venter J.C."/>
        </authorList>
    </citation>
    <scope>NUCLEOTIDE SEQUENCE [LARGE SCALE GENOMIC DNA]</scope>
    <source>
        <strain evidence="3 4">RED65</strain>
    </source>
</reference>
<dbReference type="Proteomes" id="UP000004263">
    <property type="component" value="Unassembled WGS sequence"/>
</dbReference>
<evidence type="ECO:0000313" key="4">
    <source>
        <dbReference type="Proteomes" id="UP000004263"/>
    </source>
</evidence>
<keyword evidence="4" id="KW-1185">Reference proteome</keyword>
<evidence type="ECO:0000256" key="2">
    <source>
        <dbReference type="ARBA" id="ARBA00023002"/>
    </source>
</evidence>
<dbReference type="RefSeq" id="WP_007018594.1">
    <property type="nucleotide sequence ID" value="NZ_CH724117.1"/>
</dbReference>
<dbReference type="EMBL" id="AAQH01000019">
    <property type="protein sequence ID" value="EAT11337.1"/>
    <property type="molecule type" value="Genomic_DNA"/>
</dbReference>
<dbReference type="OrthoDB" id="335726at2"/>
<organism evidence="3 4">
    <name type="scientific">Bermanella marisrubri</name>
    <dbReference type="NCBI Taxonomy" id="207949"/>
    <lineage>
        <taxon>Bacteria</taxon>
        <taxon>Pseudomonadati</taxon>
        <taxon>Pseudomonadota</taxon>
        <taxon>Gammaproteobacteria</taxon>
        <taxon>Oceanospirillales</taxon>
        <taxon>Oceanospirillaceae</taxon>
        <taxon>Bermanella</taxon>
    </lineage>
</organism>
<evidence type="ECO:0000256" key="1">
    <source>
        <dbReference type="ARBA" id="ARBA00006484"/>
    </source>
</evidence>